<dbReference type="InterPro" id="IPR025110">
    <property type="entry name" value="AMP-bd_C"/>
</dbReference>
<reference evidence="6" key="1">
    <citation type="submission" date="2023-06" db="EMBL/GenBank/DDBJ databases">
        <title>Genomic analysis of the entomopathogenic nematode Steinernema hermaphroditum.</title>
        <authorList>
            <person name="Schwarz E.M."/>
            <person name="Heppert J.K."/>
            <person name="Baniya A."/>
            <person name="Schwartz H.T."/>
            <person name="Tan C.-H."/>
            <person name="Antoshechkin I."/>
            <person name="Sternberg P.W."/>
            <person name="Goodrich-Blair H."/>
            <person name="Dillman A.R."/>
        </authorList>
    </citation>
    <scope>NUCLEOTIDE SEQUENCE</scope>
    <source>
        <strain evidence="6">PS9179</strain>
        <tissue evidence="6">Whole animal</tissue>
    </source>
</reference>
<feature type="domain" description="AMP-dependent synthetase/ligase" evidence="4">
    <location>
        <begin position="31"/>
        <end position="410"/>
    </location>
</feature>
<dbReference type="PROSITE" id="PS00455">
    <property type="entry name" value="AMP_BINDING"/>
    <property type="match status" value="1"/>
</dbReference>
<dbReference type="GO" id="GO:0005777">
    <property type="term" value="C:peroxisome"/>
    <property type="evidence" value="ECO:0007669"/>
    <property type="project" value="UniProtKB-SubCell"/>
</dbReference>
<organism evidence="6 7">
    <name type="scientific">Steinernema hermaphroditum</name>
    <dbReference type="NCBI Taxonomy" id="289476"/>
    <lineage>
        <taxon>Eukaryota</taxon>
        <taxon>Metazoa</taxon>
        <taxon>Ecdysozoa</taxon>
        <taxon>Nematoda</taxon>
        <taxon>Chromadorea</taxon>
        <taxon>Rhabditida</taxon>
        <taxon>Tylenchina</taxon>
        <taxon>Panagrolaimomorpha</taxon>
        <taxon>Strongyloidoidea</taxon>
        <taxon>Steinernematidae</taxon>
        <taxon>Steinernema</taxon>
    </lineage>
</organism>
<dbReference type="PANTHER" id="PTHR24096:SF422">
    <property type="entry name" value="BCDNA.GH02901"/>
    <property type="match status" value="1"/>
</dbReference>
<dbReference type="InterPro" id="IPR045851">
    <property type="entry name" value="AMP-bd_C_sf"/>
</dbReference>
<comment type="caution">
    <text evidence="6">The sequence shown here is derived from an EMBL/GenBank/DDBJ whole genome shotgun (WGS) entry which is preliminary data.</text>
</comment>
<evidence type="ECO:0000256" key="3">
    <source>
        <dbReference type="ARBA" id="ARBA00023140"/>
    </source>
</evidence>
<dbReference type="InterPro" id="IPR000873">
    <property type="entry name" value="AMP-dep_synth/lig_dom"/>
</dbReference>
<dbReference type="InterPro" id="IPR042099">
    <property type="entry name" value="ANL_N_sf"/>
</dbReference>
<evidence type="ECO:0000259" key="5">
    <source>
        <dbReference type="Pfam" id="PF13193"/>
    </source>
</evidence>
<evidence type="ECO:0000313" key="7">
    <source>
        <dbReference type="Proteomes" id="UP001175271"/>
    </source>
</evidence>
<dbReference type="FunFam" id="3.30.300.30:FF:000007">
    <property type="entry name" value="4-coumarate--CoA ligase 2"/>
    <property type="match status" value="1"/>
</dbReference>
<dbReference type="PANTHER" id="PTHR24096">
    <property type="entry name" value="LONG-CHAIN-FATTY-ACID--COA LIGASE"/>
    <property type="match status" value="1"/>
</dbReference>
<gene>
    <name evidence="6" type="ORF">QR680_015816</name>
</gene>
<evidence type="ECO:0000256" key="1">
    <source>
        <dbReference type="ARBA" id="ARBA00004275"/>
    </source>
</evidence>
<comment type="subcellular location">
    <subcellularLocation>
        <location evidence="1">Peroxisome</location>
    </subcellularLocation>
</comment>
<feature type="domain" description="AMP-binding enzyme C-terminal" evidence="5">
    <location>
        <begin position="461"/>
        <end position="536"/>
    </location>
</feature>
<proteinExistence type="inferred from homology"/>
<name>A0AA39HBL5_9BILA</name>
<dbReference type="GO" id="GO:0016405">
    <property type="term" value="F:CoA-ligase activity"/>
    <property type="evidence" value="ECO:0007669"/>
    <property type="project" value="TreeGrafter"/>
</dbReference>
<dbReference type="EMBL" id="JAUCMV010000004">
    <property type="protein sequence ID" value="KAK0401487.1"/>
    <property type="molecule type" value="Genomic_DNA"/>
</dbReference>
<dbReference type="InterPro" id="IPR020845">
    <property type="entry name" value="AMP-binding_CS"/>
</dbReference>
<dbReference type="AlphaFoldDB" id="A0AA39HBL5"/>
<dbReference type="Pfam" id="PF00501">
    <property type="entry name" value="AMP-binding"/>
    <property type="match status" value="1"/>
</dbReference>
<evidence type="ECO:0000256" key="2">
    <source>
        <dbReference type="ARBA" id="ARBA00006432"/>
    </source>
</evidence>
<comment type="similarity">
    <text evidence="2">Belongs to the ATP-dependent AMP-binding enzyme family.</text>
</comment>
<dbReference type="Pfam" id="PF13193">
    <property type="entry name" value="AMP-binding_C"/>
    <property type="match status" value="1"/>
</dbReference>
<keyword evidence="7" id="KW-1185">Reference proteome</keyword>
<sequence>MPFKSSLPDVPIPTEPYGERVLNALWKHSIEMPQKPALIDVNDYNKVVTFGELYAQSLSVSAYLDKIRFGHGDVACTVMQNCFEFFPVFVGVSLNGGATSLCSCQYTEYEIERQFKDCGCSIVFCTDGALKKVLKAARNCPNVKMIVVAPQGQDARTDLPFGVVHIRDVFSCQPNLYKRKISIDVSRDILILPYSSGTTGVPKGVMISHRNFGTMMNVYTSHYDSHIFPKLGKDFQSKDDVVLNIAPLYHVAGLSGFNAAILEGASTVIFPHFEPHSFCKAIQDFKVRFLRIVPPLIVLLAKSPIVDNYDLSSVIAVGTGAAPTGKELCEDLVKRHPNIKYITQGYGMTEVTTACHVPYISDSDSKFGNSGQLCPNMEMMIVDPTTKQEVALGEKGEIWVRGPLVMMGYLNRPQATAETVDDNGWLHTGDIGYTDKEGFIYVVDRLKELIKVKGLQVPPAELEDLLLSHPMIKDAAVVGVPNEKDGEHPVAFVVRLGEALTEREVKDFVKERVAKYKQLSGGVHFINEVPKSPSGKILRRYLKDEAILLTKAVTKSKI</sequence>
<protein>
    <submittedName>
        <fullName evidence="6">Uncharacterized protein</fullName>
    </submittedName>
</protein>
<dbReference type="CDD" id="cd05911">
    <property type="entry name" value="Firefly_Luc_like"/>
    <property type="match status" value="1"/>
</dbReference>
<dbReference type="Proteomes" id="UP001175271">
    <property type="component" value="Unassembled WGS sequence"/>
</dbReference>
<keyword evidence="3" id="KW-0576">Peroxisome</keyword>
<dbReference type="SUPFAM" id="SSF56801">
    <property type="entry name" value="Acetyl-CoA synthetase-like"/>
    <property type="match status" value="1"/>
</dbReference>
<dbReference type="Gene3D" id="3.30.300.30">
    <property type="match status" value="1"/>
</dbReference>
<evidence type="ECO:0000259" key="4">
    <source>
        <dbReference type="Pfam" id="PF00501"/>
    </source>
</evidence>
<evidence type="ECO:0000313" key="6">
    <source>
        <dbReference type="EMBL" id="KAK0401487.1"/>
    </source>
</evidence>
<accession>A0AA39HBL5</accession>
<dbReference type="Gene3D" id="3.40.50.12780">
    <property type="entry name" value="N-terminal domain of ligase-like"/>
    <property type="match status" value="1"/>
</dbReference>